<keyword evidence="5 7" id="KW-1133">Transmembrane helix</keyword>
<sequence>MIISNPSYRRLWGIGIASTTMRWMETVALGIFVFELTGSPFWVAVVGFLRMVPMFIFGPFVGLISDRMNRKILMGSGMATLACVYSIMGFLVVVGQIELWHICVGATVAGVMWSTDFPVRRAMIGDVVGAEGISTAIGIDMATSNFSRVIGPLGAGAFLATLGVQAAYFSGAILFGTGAVLAFSMPYVAPLYKSGPRSGYFANLSEGLRHVRADRIIIVTIIITVVLNTFGFPYQHMVPVIGAETLKIGPLLIGALLASEGMGATIGSLTIALKARSSGYTRVYAAGSIGFLAAIFLFSLSPSFWMALPIMFIGGFAVSGFATMQSIIVITSTPMEIRGRVLGVLAAAIGTGPFGALIVGGLALMWGANSAVTAMAVVGFALTTLTLLMWPSFLRSSPSPD</sequence>
<dbReference type="Pfam" id="PF05977">
    <property type="entry name" value="MFS_3"/>
    <property type="match status" value="1"/>
</dbReference>
<reference evidence="9" key="1">
    <citation type="submission" date="2018-05" db="EMBL/GenBank/DDBJ databases">
        <authorList>
            <person name="Lanie J.A."/>
            <person name="Ng W.-L."/>
            <person name="Kazmierczak K.M."/>
            <person name="Andrzejewski T.M."/>
            <person name="Davidsen T.M."/>
            <person name="Wayne K.J."/>
            <person name="Tettelin H."/>
            <person name="Glass J.I."/>
            <person name="Rusch D."/>
            <person name="Podicherti R."/>
            <person name="Tsui H.-C.T."/>
            <person name="Winkler M.E."/>
        </authorList>
    </citation>
    <scope>NUCLEOTIDE SEQUENCE</scope>
</reference>
<evidence type="ECO:0000256" key="1">
    <source>
        <dbReference type="ARBA" id="ARBA00004651"/>
    </source>
</evidence>
<feature type="transmembrane region" description="Helical" evidence="7">
    <location>
        <begin position="306"/>
        <end position="330"/>
    </location>
</feature>
<organism evidence="9">
    <name type="scientific">marine metagenome</name>
    <dbReference type="NCBI Taxonomy" id="408172"/>
    <lineage>
        <taxon>unclassified sequences</taxon>
        <taxon>metagenomes</taxon>
        <taxon>ecological metagenomes</taxon>
    </lineage>
</organism>
<keyword evidence="4 7" id="KW-0812">Transmembrane</keyword>
<comment type="subcellular location">
    <subcellularLocation>
        <location evidence="1">Cell membrane</location>
        <topology evidence="1">Multi-pass membrane protein</topology>
    </subcellularLocation>
</comment>
<dbReference type="CDD" id="cd06173">
    <property type="entry name" value="MFS_MefA_like"/>
    <property type="match status" value="1"/>
</dbReference>
<feature type="transmembrane region" description="Helical" evidence="7">
    <location>
        <begin position="173"/>
        <end position="192"/>
    </location>
</feature>
<proteinExistence type="predicted"/>
<feature type="transmembrane region" description="Helical" evidence="7">
    <location>
        <begin position="251"/>
        <end position="271"/>
    </location>
</feature>
<dbReference type="EMBL" id="UINC01002977">
    <property type="protein sequence ID" value="SVA02165.1"/>
    <property type="molecule type" value="Genomic_DNA"/>
</dbReference>
<evidence type="ECO:0000256" key="5">
    <source>
        <dbReference type="ARBA" id="ARBA00022989"/>
    </source>
</evidence>
<dbReference type="PANTHER" id="PTHR23513">
    <property type="entry name" value="INTEGRAL MEMBRANE EFFLUX PROTEIN-RELATED"/>
    <property type="match status" value="1"/>
</dbReference>
<accession>A0A381SDL9</accession>
<keyword evidence="6 7" id="KW-0472">Membrane</keyword>
<evidence type="ECO:0000256" key="7">
    <source>
        <dbReference type="SAM" id="Phobius"/>
    </source>
</evidence>
<feature type="transmembrane region" description="Helical" evidence="7">
    <location>
        <begin position="342"/>
        <end position="366"/>
    </location>
</feature>
<feature type="transmembrane region" description="Helical" evidence="7">
    <location>
        <begin position="372"/>
        <end position="390"/>
    </location>
</feature>
<protein>
    <recommendedName>
        <fullName evidence="8">Major facilitator superfamily (MFS) profile domain-containing protein</fullName>
    </recommendedName>
</protein>
<dbReference type="GO" id="GO:0005886">
    <property type="term" value="C:plasma membrane"/>
    <property type="evidence" value="ECO:0007669"/>
    <property type="project" value="UniProtKB-SubCell"/>
</dbReference>
<name>A0A381SDL9_9ZZZZ</name>
<dbReference type="InterPro" id="IPR010290">
    <property type="entry name" value="TM_effector"/>
</dbReference>
<dbReference type="InterPro" id="IPR036259">
    <property type="entry name" value="MFS_trans_sf"/>
</dbReference>
<dbReference type="AlphaFoldDB" id="A0A381SDL9"/>
<dbReference type="PROSITE" id="PS50850">
    <property type="entry name" value="MFS"/>
    <property type="match status" value="1"/>
</dbReference>
<dbReference type="Gene3D" id="1.20.1250.20">
    <property type="entry name" value="MFS general substrate transporter like domains"/>
    <property type="match status" value="2"/>
</dbReference>
<evidence type="ECO:0000256" key="4">
    <source>
        <dbReference type="ARBA" id="ARBA00022692"/>
    </source>
</evidence>
<feature type="domain" description="Major facilitator superfamily (MFS) profile" evidence="8">
    <location>
        <begin position="200"/>
        <end position="401"/>
    </location>
</feature>
<feature type="transmembrane region" description="Helical" evidence="7">
    <location>
        <begin position="40"/>
        <end position="65"/>
    </location>
</feature>
<feature type="transmembrane region" description="Helical" evidence="7">
    <location>
        <begin position="72"/>
        <end position="93"/>
    </location>
</feature>
<evidence type="ECO:0000313" key="9">
    <source>
        <dbReference type="EMBL" id="SVA02165.1"/>
    </source>
</evidence>
<keyword evidence="3" id="KW-1003">Cell membrane</keyword>
<dbReference type="InterPro" id="IPR020846">
    <property type="entry name" value="MFS_dom"/>
</dbReference>
<dbReference type="SUPFAM" id="SSF103473">
    <property type="entry name" value="MFS general substrate transporter"/>
    <property type="match status" value="1"/>
</dbReference>
<evidence type="ECO:0000259" key="8">
    <source>
        <dbReference type="PROSITE" id="PS50850"/>
    </source>
</evidence>
<feature type="transmembrane region" description="Helical" evidence="7">
    <location>
        <begin position="283"/>
        <end position="300"/>
    </location>
</feature>
<evidence type="ECO:0000256" key="3">
    <source>
        <dbReference type="ARBA" id="ARBA00022475"/>
    </source>
</evidence>
<evidence type="ECO:0000256" key="6">
    <source>
        <dbReference type="ARBA" id="ARBA00023136"/>
    </source>
</evidence>
<gene>
    <name evidence="9" type="ORF">METZ01_LOCUS55019</name>
</gene>
<feature type="transmembrane region" description="Helical" evidence="7">
    <location>
        <begin position="149"/>
        <end position="167"/>
    </location>
</feature>
<dbReference type="GO" id="GO:0022857">
    <property type="term" value="F:transmembrane transporter activity"/>
    <property type="evidence" value="ECO:0007669"/>
    <property type="project" value="InterPro"/>
</dbReference>
<evidence type="ECO:0000256" key="2">
    <source>
        <dbReference type="ARBA" id="ARBA00022448"/>
    </source>
</evidence>
<feature type="transmembrane region" description="Helical" evidence="7">
    <location>
        <begin position="213"/>
        <end position="231"/>
    </location>
</feature>
<keyword evidence="2" id="KW-0813">Transport</keyword>
<dbReference type="PANTHER" id="PTHR23513:SF11">
    <property type="entry name" value="STAPHYLOFERRIN A TRANSPORTER"/>
    <property type="match status" value="1"/>
</dbReference>